<keyword evidence="7" id="KW-0479">Metal-binding</keyword>
<keyword evidence="6 14" id="KW-0436">Ligase</keyword>
<dbReference type="Gene3D" id="1.20.120.1910">
    <property type="entry name" value="Cysteine-tRNA ligase, C-terminal anti-codon recognition domain"/>
    <property type="match status" value="1"/>
</dbReference>
<comment type="caution">
    <text evidence="16">The sequence shown here is derived from an EMBL/GenBank/DDBJ whole genome shotgun (WGS) entry which is preliminary data.</text>
</comment>
<proteinExistence type="inferred from homology"/>
<dbReference type="SUPFAM" id="SSF52374">
    <property type="entry name" value="Nucleotidylyl transferase"/>
    <property type="match status" value="1"/>
</dbReference>
<evidence type="ECO:0000256" key="5">
    <source>
        <dbReference type="ARBA" id="ARBA00022490"/>
    </source>
</evidence>
<dbReference type="NCBIfam" id="TIGR00435">
    <property type="entry name" value="cysS"/>
    <property type="match status" value="1"/>
</dbReference>
<feature type="short sequence motif" description="'KMSKS' region" evidence="14">
    <location>
        <begin position="268"/>
        <end position="272"/>
    </location>
</feature>
<comment type="similarity">
    <text evidence="3 14">Belongs to the class-I aminoacyl-tRNA synthetase family.</text>
</comment>
<evidence type="ECO:0000256" key="4">
    <source>
        <dbReference type="ARBA" id="ARBA00011245"/>
    </source>
</evidence>
<evidence type="ECO:0000259" key="15">
    <source>
        <dbReference type="SMART" id="SM00840"/>
    </source>
</evidence>
<protein>
    <recommendedName>
        <fullName evidence="14">Cysteine--tRNA ligase</fullName>
        <ecNumber evidence="14">6.1.1.16</ecNumber>
    </recommendedName>
    <alternativeName>
        <fullName evidence="14">Cysteinyl-tRNA synthetase</fullName>
        <shortName evidence="14">CysRS</shortName>
    </alternativeName>
</protein>
<dbReference type="InterPro" id="IPR015273">
    <property type="entry name" value="Cys-tRNA-synt_Ia_DALR"/>
</dbReference>
<evidence type="ECO:0000256" key="3">
    <source>
        <dbReference type="ARBA" id="ARBA00005594"/>
    </source>
</evidence>
<comment type="catalytic activity">
    <reaction evidence="13 14">
        <text>tRNA(Cys) + L-cysteine + ATP = L-cysteinyl-tRNA(Cys) + AMP + diphosphate</text>
        <dbReference type="Rhea" id="RHEA:17773"/>
        <dbReference type="Rhea" id="RHEA-COMP:9661"/>
        <dbReference type="Rhea" id="RHEA-COMP:9679"/>
        <dbReference type="ChEBI" id="CHEBI:30616"/>
        <dbReference type="ChEBI" id="CHEBI:33019"/>
        <dbReference type="ChEBI" id="CHEBI:35235"/>
        <dbReference type="ChEBI" id="CHEBI:78442"/>
        <dbReference type="ChEBI" id="CHEBI:78517"/>
        <dbReference type="ChEBI" id="CHEBI:456215"/>
        <dbReference type="EC" id="6.1.1.16"/>
    </reaction>
</comment>
<dbReference type="CDD" id="cd00672">
    <property type="entry name" value="CysRS_core"/>
    <property type="match status" value="1"/>
</dbReference>
<evidence type="ECO:0000256" key="2">
    <source>
        <dbReference type="ARBA" id="ARBA00004496"/>
    </source>
</evidence>
<dbReference type="Pfam" id="PF01406">
    <property type="entry name" value="tRNA-synt_1e"/>
    <property type="match status" value="1"/>
</dbReference>
<keyword evidence="17" id="KW-1185">Reference proteome</keyword>
<keyword evidence="12 14" id="KW-0030">Aminoacyl-tRNA synthetase</keyword>
<evidence type="ECO:0000256" key="1">
    <source>
        <dbReference type="ARBA" id="ARBA00001947"/>
    </source>
</evidence>
<evidence type="ECO:0000256" key="14">
    <source>
        <dbReference type="HAMAP-Rule" id="MF_00041"/>
    </source>
</evidence>
<sequence>MSVRLFNTLTKRVEPFEPMTPGEVRMFVCGPTVYDFSHIGHAKTYTHFDFVARYLKKRGYRVTYAQNITDVDDKIIKRAAELGVAPRELSARFEARYLEDMAALRNTSVDTYERAHDHIEDIVAQVQALIDRGHAYRLDDGWYFDLSTFPSYGKLSGRTHVEAEDSVARIDEHAGKRNPGDFALWKARKPGEPYWDTPLGPGRPGWHIEDTAITEAVFGPQYDLHGGAVDLIFPHHEAEIAQQEAASGKVPLVRHWMHAGLLRVDGAKMAKSAGNFLTIRQALELADFRTLRYAFLSRHYRSSMEFNDVTLAHARAARRRVENFARLADPRHTESPAALELVARTRERFFEHLDDDLDTPAAVTVLFEWVRERNRTGEPPGPAALDFLREVDGLFDAFDLEVSHDDAYVEAELARRRELRAAREFAEADKIRDALRERGITIEDTADGTRWWYHNG</sequence>
<dbReference type="RefSeq" id="WP_343931627.1">
    <property type="nucleotide sequence ID" value="NZ_BAAABU010000001.1"/>
</dbReference>
<evidence type="ECO:0000256" key="8">
    <source>
        <dbReference type="ARBA" id="ARBA00022741"/>
    </source>
</evidence>
<evidence type="ECO:0000313" key="16">
    <source>
        <dbReference type="EMBL" id="GAA0208109.1"/>
    </source>
</evidence>
<evidence type="ECO:0000256" key="12">
    <source>
        <dbReference type="ARBA" id="ARBA00023146"/>
    </source>
</evidence>
<reference evidence="16 17" key="1">
    <citation type="journal article" date="2019" name="Int. J. Syst. Evol. Microbiol.">
        <title>The Global Catalogue of Microorganisms (GCM) 10K type strain sequencing project: providing services to taxonomists for standard genome sequencing and annotation.</title>
        <authorList>
            <consortium name="The Broad Institute Genomics Platform"/>
            <consortium name="The Broad Institute Genome Sequencing Center for Infectious Disease"/>
            <person name="Wu L."/>
            <person name="Ma J."/>
        </authorList>
    </citation>
    <scope>NUCLEOTIDE SEQUENCE [LARGE SCALE GENOMIC DNA]</scope>
    <source>
        <strain evidence="16 17">JCM 3380</strain>
    </source>
</reference>
<organism evidence="16 17">
    <name type="scientific">Saccharothrix mutabilis subsp. mutabilis</name>
    <dbReference type="NCBI Taxonomy" id="66855"/>
    <lineage>
        <taxon>Bacteria</taxon>
        <taxon>Bacillati</taxon>
        <taxon>Actinomycetota</taxon>
        <taxon>Actinomycetes</taxon>
        <taxon>Pseudonocardiales</taxon>
        <taxon>Pseudonocardiaceae</taxon>
        <taxon>Saccharothrix</taxon>
    </lineage>
</organism>
<dbReference type="GO" id="GO:0016874">
    <property type="term" value="F:ligase activity"/>
    <property type="evidence" value="ECO:0007669"/>
    <property type="project" value="UniProtKB-KW"/>
</dbReference>
<evidence type="ECO:0000256" key="10">
    <source>
        <dbReference type="ARBA" id="ARBA00022840"/>
    </source>
</evidence>
<dbReference type="SMART" id="SM00840">
    <property type="entry name" value="DALR_2"/>
    <property type="match status" value="1"/>
</dbReference>
<dbReference type="InterPro" id="IPR009080">
    <property type="entry name" value="tRNAsynth_Ia_anticodon-bd"/>
</dbReference>
<comment type="subcellular location">
    <subcellularLocation>
        <location evidence="2 14">Cytoplasm</location>
    </subcellularLocation>
</comment>
<feature type="domain" description="Cysteinyl-tRNA synthetase class Ia DALR" evidence="15">
    <location>
        <begin position="348"/>
        <end position="409"/>
    </location>
</feature>
<dbReference type="InterPro" id="IPR014729">
    <property type="entry name" value="Rossmann-like_a/b/a_fold"/>
</dbReference>
<evidence type="ECO:0000256" key="11">
    <source>
        <dbReference type="ARBA" id="ARBA00022917"/>
    </source>
</evidence>
<dbReference type="PANTHER" id="PTHR10890:SF3">
    <property type="entry name" value="CYSTEINE--TRNA LIGASE, CYTOPLASMIC"/>
    <property type="match status" value="1"/>
</dbReference>
<comment type="caution">
    <text evidence="14">Lacks conserved residue(s) required for the propagation of feature annotation.</text>
</comment>
<feature type="binding site" evidence="14">
    <location>
        <position position="271"/>
    </location>
    <ligand>
        <name>ATP</name>
        <dbReference type="ChEBI" id="CHEBI:30616"/>
    </ligand>
</feature>
<dbReference type="InterPro" id="IPR015803">
    <property type="entry name" value="Cys-tRNA-ligase"/>
</dbReference>
<feature type="short sequence motif" description="'HIGH' region" evidence="14">
    <location>
        <begin position="31"/>
        <end position="41"/>
    </location>
</feature>
<dbReference type="InterPro" id="IPR032678">
    <property type="entry name" value="tRNA-synt_1_cat_dom"/>
</dbReference>
<comment type="subunit">
    <text evidence="4 14">Monomer.</text>
</comment>
<dbReference type="Gene3D" id="3.40.50.620">
    <property type="entry name" value="HUPs"/>
    <property type="match status" value="1"/>
</dbReference>
<dbReference type="EC" id="6.1.1.16" evidence="14"/>
<comment type="cofactor">
    <cofactor evidence="1">
        <name>Zn(2+)</name>
        <dbReference type="ChEBI" id="CHEBI:29105"/>
    </cofactor>
</comment>
<dbReference type="SUPFAM" id="SSF47323">
    <property type="entry name" value="Anticodon-binding domain of a subclass of class I aminoacyl-tRNA synthetases"/>
    <property type="match status" value="1"/>
</dbReference>
<dbReference type="InterPro" id="IPR024909">
    <property type="entry name" value="Cys-tRNA/MSH_ligase"/>
</dbReference>
<keyword evidence="8 14" id="KW-0547">Nucleotide-binding</keyword>
<name>A0ABN0T0G6_9PSEU</name>
<dbReference type="EMBL" id="BAAABU010000001">
    <property type="protein sequence ID" value="GAA0208109.1"/>
    <property type="molecule type" value="Genomic_DNA"/>
</dbReference>
<evidence type="ECO:0000256" key="7">
    <source>
        <dbReference type="ARBA" id="ARBA00022723"/>
    </source>
</evidence>
<keyword evidence="5 14" id="KW-0963">Cytoplasm</keyword>
<dbReference type="Pfam" id="PF09190">
    <property type="entry name" value="DALR_2"/>
    <property type="match status" value="1"/>
</dbReference>
<evidence type="ECO:0000256" key="6">
    <source>
        <dbReference type="ARBA" id="ARBA00022598"/>
    </source>
</evidence>
<dbReference type="HAMAP" id="MF_00041">
    <property type="entry name" value="Cys_tRNA_synth"/>
    <property type="match status" value="1"/>
</dbReference>
<keyword evidence="9" id="KW-0862">Zinc</keyword>
<evidence type="ECO:0000256" key="9">
    <source>
        <dbReference type="ARBA" id="ARBA00022833"/>
    </source>
</evidence>
<evidence type="ECO:0000256" key="13">
    <source>
        <dbReference type="ARBA" id="ARBA00047398"/>
    </source>
</evidence>
<gene>
    <name evidence="16" type="primary">cysS_1</name>
    <name evidence="14" type="synonym">cysS</name>
    <name evidence="16" type="ORF">GCM10010492_02130</name>
</gene>
<keyword evidence="11 14" id="KW-0648">Protein biosynthesis</keyword>
<keyword evidence="10 14" id="KW-0067">ATP-binding</keyword>
<accession>A0ABN0T0G6</accession>
<dbReference type="PANTHER" id="PTHR10890">
    <property type="entry name" value="CYSTEINYL-TRNA SYNTHETASE"/>
    <property type="match status" value="1"/>
</dbReference>
<dbReference type="PRINTS" id="PR00983">
    <property type="entry name" value="TRNASYNTHCYS"/>
</dbReference>
<evidence type="ECO:0000313" key="17">
    <source>
        <dbReference type="Proteomes" id="UP001500416"/>
    </source>
</evidence>
<dbReference type="Proteomes" id="UP001500416">
    <property type="component" value="Unassembled WGS sequence"/>
</dbReference>